<keyword evidence="6" id="KW-0862">Zinc</keyword>
<gene>
    <name evidence="11" type="primary">pgeF</name>
    <name evidence="11" type="ORF">G8759_08025</name>
</gene>
<dbReference type="EMBL" id="CP050063">
    <property type="protein sequence ID" value="QIP12571.1"/>
    <property type="molecule type" value="Genomic_DNA"/>
</dbReference>
<comment type="catalytic activity">
    <reaction evidence="9">
        <text>S-methyl-5'-thioadenosine + phosphate = 5-(methylsulfanyl)-alpha-D-ribose 1-phosphate + adenine</text>
        <dbReference type="Rhea" id="RHEA:11852"/>
        <dbReference type="ChEBI" id="CHEBI:16708"/>
        <dbReference type="ChEBI" id="CHEBI:17509"/>
        <dbReference type="ChEBI" id="CHEBI:43474"/>
        <dbReference type="ChEBI" id="CHEBI:58533"/>
        <dbReference type="EC" id="2.4.2.28"/>
    </reaction>
    <physiologicalReaction direction="left-to-right" evidence="9">
        <dbReference type="Rhea" id="RHEA:11853"/>
    </physiologicalReaction>
</comment>
<keyword evidence="5" id="KW-0378">Hydrolase</keyword>
<evidence type="ECO:0000313" key="12">
    <source>
        <dbReference type="Proteomes" id="UP000501802"/>
    </source>
</evidence>
<dbReference type="InterPro" id="IPR011324">
    <property type="entry name" value="Cytotoxic_necrot_fac-like_cat"/>
</dbReference>
<dbReference type="PANTHER" id="PTHR30616:SF2">
    <property type="entry name" value="PURINE NUCLEOSIDE PHOSPHORYLASE LACC1"/>
    <property type="match status" value="1"/>
</dbReference>
<dbReference type="CDD" id="cd16833">
    <property type="entry name" value="YfiH"/>
    <property type="match status" value="1"/>
</dbReference>
<dbReference type="KEGG" id="spib:G8759_08025"/>
<sequence length="250" mass="27079">MSLYRIPAIFSDFNQLTAAESTRHGGVSPAPFSSLNLGINTSDEPGNVTENRRRFFRALGLEESESHFASSHQVHGTAIMYATKGGRFDGYDALITDIPDLFVGVTVADCVPILIYDKVNQAVAAIHAGWRGTAGEIVTKTLAAMQQQFGTAADQCYAYIGTCIDENSFEVGPEVAEQFAPAYKQKDSGTLKDCIDLKAANRQQLVDFGIPLAQIGVSPFSTVLNNDDYFSYRAEQGQTGRMLAVIGIHP</sequence>
<dbReference type="SUPFAM" id="SSF64438">
    <property type="entry name" value="CNF1/YfiH-like putative cysteine hydrolases"/>
    <property type="match status" value="1"/>
</dbReference>
<evidence type="ECO:0000256" key="8">
    <source>
        <dbReference type="ARBA" id="ARBA00048968"/>
    </source>
</evidence>
<dbReference type="InterPro" id="IPR038371">
    <property type="entry name" value="Cu_polyphenol_OxRdtase_sf"/>
</dbReference>
<reference evidence="11 12" key="1">
    <citation type="submission" date="2020-03" db="EMBL/GenBank/DDBJ databases">
        <authorList>
            <person name="Kim M.K."/>
        </authorList>
    </citation>
    <scope>NUCLEOTIDE SEQUENCE [LARGE SCALE GENOMIC DNA]</scope>
    <source>
        <strain evidence="11 12">BT328</strain>
    </source>
</reference>
<dbReference type="NCBIfam" id="TIGR00726">
    <property type="entry name" value="peptidoglycan editing factor PgeF"/>
    <property type="match status" value="1"/>
</dbReference>
<dbReference type="GO" id="GO:0017061">
    <property type="term" value="F:S-methyl-5-thioadenosine phosphorylase activity"/>
    <property type="evidence" value="ECO:0007669"/>
    <property type="project" value="UniProtKB-EC"/>
</dbReference>
<proteinExistence type="inferred from homology"/>
<evidence type="ECO:0000256" key="1">
    <source>
        <dbReference type="ARBA" id="ARBA00000553"/>
    </source>
</evidence>
<evidence type="ECO:0000256" key="7">
    <source>
        <dbReference type="ARBA" id="ARBA00047989"/>
    </source>
</evidence>
<comment type="catalytic activity">
    <reaction evidence="1">
        <text>inosine + phosphate = alpha-D-ribose 1-phosphate + hypoxanthine</text>
        <dbReference type="Rhea" id="RHEA:27646"/>
        <dbReference type="ChEBI" id="CHEBI:17368"/>
        <dbReference type="ChEBI" id="CHEBI:17596"/>
        <dbReference type="ChEBI" id="CHEBI:43474"/>
        <dbReference type="ChEBI" id="CHEBI:57720"/>
        <dbReference type="EC" id="2.4.2.1"/>
    </reaction>
    <physiologicalReaction direction="left-to-right" evidence="1">
        <dbReference type="Rhea" id="RHEA:27647"/>
    </physiologicalReaction>
</comment>
<keyword evidence="12" id="KW-1185">Reference proteome</keyword>
<protein>
    <recommendedName>
        <fullName evidence="10">Purine nucleoside phosphorylase</fullName>
    </recommendedName>
</protein>
<dbReference type="Pfam" id="PF02578">
    <property type="entry name" value="Cu-oxidase_4"/>
    <property type="match status" value="1"/>
</dbReference>
<organism evidence="11 12">
    <name type="scientific">Spirosoma aureum</name>
    <dbReference type="NCBI Taxonomy" id="2692134"/>
    <lineage>
        <taxon>Bacteria</taxon>
        <taxon>Pseudomonadati</taxon>
        <taxon>Bacteroidota</taxon>
        <taxon>Cytophagia</taxon>
        <taxon>Cytophagales</taxon>
        <taxon>Cytophagaceae</taxon>
        <taxon>Spirosoma</taxon>
    </lineage>
</organism>
<evidence type="ECO:0000256" key="3">
    <source>
        <dbReference type="ARBA" id="ARBA00022679"/>
    </source>
</evidence>
<evidence type="ECO:0000313" key="11">
    <source>
        <dbReference type="EMBL" id="QIP12571.1"/>
    </source>
</evidence>
<dbReference type="AlphaFoldDB" id="A0A6G9AJD1"/>
<evidence type="ECO:0000256" key="5">
    <source>
        <dbReference type="ARBA" id="ARBA00022801"/>
    </source>
</evidence>
<evidence type="ECO:0000256" key="2">
    <source>
        <dbReference type="ARBA" id="ARBA00007353"/>
    </source>
</evidence>
<evidence type="ECO:0000256" key="4">
    <source>
        <dbReference type="ARBA" id="ARBA00022723"/>
    </source>
</evidence>
<dbReference type="GO" id="GO:0016787">
    <property type="term" value="F:hydrolase activity"/>
    <property type="evidence" value="ECO:0007669"/>
    <property type="project" value="UniProtKB-KW"/>
</dbReference>
<comment type="similarity">
    <text evidence="2 10">Belongs to the purine nucleoside phosphorylase YfiH/LACC1 family.</text>
</comment>
<dbReference type="Gene3D" id="3.60.140.10">
    <property type="entry name" value="CNF1/YfiH-like putative cysteine hydrolases"/>
    <property type="match status" value="1"/>
</dbReference>
<dbReference type="GO" id="GO:0005507">
    <property type="term" value="F:copper ion binding"/>
    <property type="evidence" value="ECO:0007669"/>
    <property type="project" value="TreeGrafter"/>
</dbReference>
<evidence type="ECO:0000256" key="10">
    <source>
        <dbReference type="RuleBase" id="RU361274"/>
    </source>
</evidence>
<dbReference type="InterPro" id="IPR003730">
    <property type="entry name" value="Cu_polyphenol_OxRdtase"/>
</dbReference>
<evidence type="ECO:0000256" key="9">
    <source>
        <dbReference type="ARBA" id="ARBA00049893"/>
    </source>
</evidence>
<comment type="catalytic activity">
    <reaction evidence="8">
        <text>adenosine + phosphate = alpha-D-ribose 1-phosphate + adenine</text>
        <dbReference type="Rhea" id="RHEA:27642"/>
        <dbReference type="ChEBI" id="CHEBI:16335"/>
        <dbReference type="ChEBI" id="CHEBI:16708"/>
        <dbReference type="ChEBI" id="CHEBI:43474"/>
        <dbReference type="ChEBI" id="CHEBI:57720"/>
        <dbReference type="EC" id="2.4.2.1"/>
    </reaction>
    <physiologicalReaction direction="left-to-right" evidence="8">
        <dbReference type="Rhea" id="RHEA:27643"/>
    </physiologicalReaction>
</comment>
<name>A0A6G9AJD1_9BACT</name>
<dbReference type="RefSeq" id="WP_167206806.1">
    <property type="nucleotide sequence ID" value="NZ_CP050063.1"/>
</dbReference>
<dbReference type="Proteomes" id="UP000501802">
    <property type="component" value="Chromosome"/>
</dbReference>
<keyword evidence="4" id="KW-0479">Metal-binding</keyword>
<keyword evidence="3" id="KW-0808">Transferase</keyword>
<comment type="catalytic activity">
    <reaction evidence="7">
        <text>adenosine + H2O + H(+) = inosine + NH4(+)</text>
        <dbReference type="Rhea" id="RHEA:24408"/>
        <dbReference type="ChEBI" id="CHEBI:15377"/>
        <dbReference type="ChEBI" id="CHEBI:15378"/>
        <dbReference type="ChEBI" id="CHEBI:16335"/>
        <dbReference type="ChEBI" id="CHEBI:17596"/>
        <dbReference type="ChEBI" id="CHEBI:28938"/>
        <dbReference type="EC" id="3.5.4.4"/>
    </reaction>
    <physiologicalReaction direction="left-to-right" evidence="7">
        <dbReference type="Rhea" id="RHEA:24409"/>
    </physiologicalReaction>
</comment>
<evidence type="ECO:0000256" key="6">
    <source>
        <dbReference type="ARBA" id="ARBA00022833"/>
    </source>
</evidence>
<dbReference type="PANTHER" id="PTHR30616">
    <property type="entry name" value="UNCHARACTERIZED PROTEIN YFIH"/>
    <property type="match status" value="1"/>
</dbReference>
<accession>A0A6G9AJD1</accession>